<evidence type="ECO:0000313" key="1">
    <source>
        <dbReference type="EMBL" id="PWN53709.1"/>
    </source>
</evidence>
<proteinExistence type="predicted"/>
<organism evidence="1 2">
    <name type="scientific">Violaceomyces palustris</name>
    <dbReference type="NCBI Taxonomy" id="1673888"/>
    <lineage>
        <taxon>Eukaryota</taxon>
        <taxon>Fungi</taxon>
        <taxon>Dikarya</taxon>
        <taxon>Basidiomycota</taxon>
        <taxon>Ustilaginomycotina</taxon>
        <taxon>Ustilaginomycetes</taxon>
        <taxon>Violaceomycetales</taxon>
        <taxon>Violaceomycetaceae</taxon>
        <taxon>Violaceomyces</taxon>
    </lineage>
</organism>
<protein>
    <submittedName>
        <fullName evidence="1">Uncharacterized protein</fullName>
    </submittedName>
</protein>
<dbReference type="Proteomes" id="UP000245626">
    <property type="component" value="Unassembled WGS sequence"/>
</dbReference>
<sequence>MLLPFITRADHGYTSELLRSKAAPDAFPPSLAQGLASPQPSQETLGELEKFIRELFYLPLPGSFYVQMLIVAICILVMLGTGSLLILHRMVKGRFWIMRFTRRAEGTYIVPNALNCFLLFEGCFGIIWVAFAAIEIKLYRSNVEHFMHQIHAWRLLTWIPLWIGAFLAGWGSFYSAPGALDRAPSAASKGKMMRGGIAFMPRPWFINMICIGAPFFMSASLIAPAVLGQRHLSAAFGQYLDWSAKSDMFLGAGANPSSEAVEAWVSESRDVWASLADSYRYEAIGFTVWSVWAGLHLTSYIPAGGYLVYLVLQQVKRQKANMLNLQNLKKEEKLSWPNGDQETIQVPNGQSPAAPSQETERQLKPGVAVRRSGSAPVLFRPLVLDSKGDMHIQDTGEEQRQECSSTAVPEEGLSPPVSPKSPEDAPGTARAEARDMFFPPLRPDVRKQAEKRLSSHVTPTSKFRYLRRCFINLVVLYCGVMMGGVLYLFITARLAARVYEVSLMSGHDIASLIVQSDLPAAWGALIFGAATVGSIWTRNFDPASGVQDSKDDSRKGKKFERKSKAMEQKEPLSQAKTRTLPPVPESVVAIDSLNEQSTIKRSGINQGEGGGGAIKFALVRDNSRPGAIVMRPTDLTGSNVSFSSPSVSQGQWDPADAEEMQTSTQRSGLSSRGVGKMHRFGPNKRNDTAIAEEAAECLNDMVQSRDYGMFPVSESFQIESFRAPSILPVNDATGTPPSSNSHSSNLAKDLPKLPEPAMDGTPRVNQKARRKPPSRAEAEPFSADPAFDDANESPASLIAKEWTRSQLFANAQTPTSNSGEDASQELFSTPRSTTLASHQTPRSAGRSFSSYPTESPSPSERILGYEENACQSSREGSLDRSLGSPVQEIFSSTNPSARSSPGVIRGQKSSSTSPRSVKYQPVSPGVFI</sequence>
<keyword evidence="2" id="KW-1185">Reference proteome</keyword>
<accession>A0ACD0P6Y0</accession>
<gene>
    <name evidence="1" type="ORF">IE53DRAFT_121911</name>
</gene>
<reference evidence="1 2" key="1">
    <citation type="journal article" date="2018" name="Mol. Biol. Evol.">
        <title>Broad Genomic Sampling Reveals a Smut Pathogenic Ancestry of the Fungal Clade Ustilaginomycotina.</title>
        <authorList>
            <person name="Kijpornyongpan T."/>
            <person name="Mondo S.J."/>
            <person name="Barry K."/>
            <person name="Sandor L."/>
            <person name="Lee J."/>
            <person name="Lipzen A."/>
            <person name="Pangilinan J."/>
            <person name="LaButti K."/>
            <person name="Hainaut M."/>
            <person name="Henrissat B."/>
            <person name="Grigoriev I.V."/>
            <person name="Spatafora J.W."/>
            <person name="Aime M.C."/>
        </authorList>
    </citation>
    <scope>NUCLEOTIDE SEQUENCE [LARGE SCALE GENOMIC DNA]</scope>
    <source>
        <strain evidence="1 2">SA 807</strain>
    </source>
</reference>
<name>A0ACD0P6Y0_9BASI</name>
<dbReference type="EMBL" id="KZ819713">
    <property type="protein sequence ID" value="PWN53709.1"/>
    <property type="molecule type" value="Genomic_DNA"/>
</dbReference>
<evidence type="ECO:0000313" key="2">
    <source>
        <dbReference type="Proteomes" id="UP000245626"/>
    </source>
</evidence>